<name>A0A6M8UJY5_9GAMM</name>
<evidence type="ECO:0000313" key="1">
    <source>
        <dbReference type="EMBL" id="QKJ87172.1"/>
    </source>
</evidence>
<accession>A0A6M8UJY5</accession>
<dbReference type="InterPro" id="IPR043129">
    <property type="entry name" value="ATPase_NBD"/>
</dbReference>
<sequence length="981" mass="109999">MLATITDLKQKITLIEESGIQFLDLALRADDRERARKFVRQTANGPLLRVAPDQGAGRYLLLPQDGGTPEVVKPESSVTLQHSLTLLDQLWLPLPILRYAPPRRFMGGPENWARVQFLALEHPDAEGHTHRVCLAFDTATVAADSAEAQLALSQSDAENGVNFALAWQNYELGDFLDLTWVDGWLREAFSQRAVEQEQRHDADLRLALREFEYQAHYLNLLELLGAHPALSEIKIHAATPQHPPINVDLILDVGNSHTCGILVEDNPEESNGLKQSYELQLRDLAQPHYVYNEMFASRVEFAAARFGKENFSVQSGRDNAFIWPSLTRVGREANRMALTRRGREGATGLSSPRRYLWDEEPYLAGWRFNQRHGSTTEPAAIATPLMTLLNDEGQLLSALPAEERLPTFAAQYSRSAVMTLMLSELLAQALTQMNSVAQRQKMPLSNLPRQLRHIILTLPSAMPKPEREIFRRRMQEAIRLVWQAMNWLTPEDEPATLPDVQMEWDEATCGQMVWLYNETQVNFAGHAGAFFSSMARPDRQRHDTEAPGKTLRIASIDIGGGTTDLAITQYTLDDGQGNNVKINPRLLFREGFKVAGDDILLDIIQLYLLPALHAALVKAGLAQPDALLTRLFGQDGRIDGDSALRQQATLQLFIPLAQAVLEQYERFDPLDSRAEIEARFGELLTQPPTEQVLTFINQAFQRELGAERAPDILQVPLVLSLNALHNEFLAQRMAIISPLRAMAEVVSLYDCDVLLLTGRPARFPGVQALFRHLQPLPGSRILSLEGYHTSDWYPFNKRGRIDNPKSTAAVGAMLCLLALDLRLASFWFKAGDFQPYSTIRYLGVLDDNRILTDDNLCYREIDLDTPQFMLESKTSFRIRGNVCLGFRQLENQRWLASPLYSLSIVDPQLARKVAGDSVLRIKLMLTAGADGGPEHFALADARLDDGSRVPLHQLSLKLNTLSDQGNASAWYWIDSGSVFNA</sequence>
<protein>
    <submittedName>
        <fullName evidence="1">Virulence factor SrfB</fullName>
    </submittedName>
</protein>
<dbReference type="AlphaFoldDB" id="A0A6M8UJY5"/>
<organism evidence="1 2">
    <name type="scientific">Paramixta manurensis</name>
    <dbReference type="NCBI Taxonomy" id="2740817"/>
    <lineage>
        <taxon>Bacteria</taxon>
        <taxon>Pseudomonadati</taxon>
        <taxon>Pseudomonadota</taxon>
        <taxon>Gammaproteobacteria</taxon>
        <taxon>Enterobacterales</taxon>
        <taxon>Erwiniaceae</taxon>
        <taxon>Paramixta</taxon>
    </lineage>
</organism>
<dbReference type="KEGG" id="pmak:PMPD1_2227"/>
<dbReference type="RefSeq" id="WP_173634133.1">
    <property type="nucleotide sequence ID" value="NZ_CP054212.1"/>
</dbReference>
<dbReference type="InterPro" id="IPR009216">
    <property type="entry name" value="Virulence_factor_SrfB"/>
</dbReference>
<reference evidence="1 2" key="1">
    <citation type="submission" date="2020-06" db="EMBL/GenBank/DDBJ databases">
        <title>Genome sequence of Paramixta manurensis strain PD-1.</title>
        <authorList>
            <person name="Lee C.W."/>
            <person name="Kim J."/>
        </authorList>
    </citation>
    <scope>NUCLEOTIDE SEQUENCE [LARGE SCALE GENOMIC DNA]</scope>
    <source>
        <strain evidence="1 2">PD-1</strain>
    </source>
</reference>
<proteinExistence type="predicted"/>
<evidence type="ECO:0000313" key="2">
    <source>
        <dbReference type="Proteomes" id="UP000505325"/>
    </source>
</evidence>
<dbReference type="Pfam" id="PF07520">
    <property type="entry name" value="SrfB"/>
    <property type="match status" value="1"/>
</dbReference>
<dbReference type="SUPFAM" id="SSF53067">
    <property type="entry name" value="Actin-like ATPase domain"/>
    <property type="match status" value="1"/>
</dbReference>
<gene>
    <name evidence="1" type="ORF">PMPD1_2227</name>
</gene>
<dbReference type="EMBL" id="CP054212">
    <property type="protein sequence ID" value="QKJ87172.1"/>
    <property type="molecule type" value="Genomic_DNA"/>
</dbReference>
<dbReference type="Proteomes" id="UP000505325">
    <property type="component" value="Chromosome"/>
</dbReference>
<dbReference type="PIRSF" id="PIRSF034585">
    <property type="entry name" value="SrfB"/>
    <property type="match status" value="1"/>
</dbReference>
<keyword evidence="2" id="KW-1185">Reference proteome</keyword>